<evidence type="ECO:0000256" key="1">
    <source>
        <dbReference type="SAM" id="Phobius"/>
    </source>
</evidence>
<sequence>MKPYYLISILIIGAALAPFLVGFERRRPAARDIVLLAVMVALAVASRAAFAAVPHFKPMAAVVMITGMALGPRQGFLAGALAALASGFLFGQGPWTPFQMLAFGSAGLVFGLVGPRLSVPLSGWARLGLAGGGFLFVVLVLGPILDTSSVFLMLASLTPASVLAIYGAGLPVNVIHGVATALTLLLAANPLLGQLARVRAKYGLGE</sequence>
<comment type="caution">
    <text evidence="2">The sequence shown here is derived from an EMBL/GenBank/DDBJ whole genome shotgun (WGS) entry which is preliminary data.</text>
</comment>
<keyword evidence="1" id="KW-0812">Transmembrane</keyword>
<keyword evidence="1" id="KW-1133">Transmembrane helix</keyword>
<dbReference type="Gene3D" id="1.10.1760.20">
    <property type="match status" value="1"/>
</dbReference>
<dbReference type="GO" id="GO:0016020">
    <property type="term" value="C:membrane"/>
    <property type="evidence" value="ECO:0007669"/>
    <property type="project" value="InterPro"/>
</dbReference>
<gene>
    <name evidence="2" type="ORF">F8D48_01140</name>
</gene>
<evidence type="ECO:0000313" key="3">
    <source>
        <dbReference type="Proteomes" id="UP000479639"/>
    </source>
</evidence>
<feature type="transmembrane region" description="Helical" evidence="1">
    <location>
        <begin position="98"/>
        <end position="117"/>
    </location>
</feature>
<dbReference type="EMBL" id="WAJS01000002">
    <property type="protein sequence ID" value="KAB1651392.1"/>
    <property type="molecule type" value="Genomic_DNA"/>
</dbReference>
<keyword evidence="1" id="KW-0472">Membrane</keyword>
<feature type="transmembrane region" description="Helical" evidence="1">
    <location>
        <begin position="123"/>
        <end position="142"/>
    </location>
</feature>
<dbReference type="Proteomes" id="UP000479639">
    <property type="component" value="Unassembled WGS sequence"/>
</dbReference>
<dbReference type="RefSeq" id="WP_135970362.1">
    <property type="nucleotide sequence ID" value="NZ_CAKODJ010000003.1"/>
</dbReference>
<organism evidence="2 3">
    <name type="scientific">Adlercreutzia muris</name>
    <dbReference type="NCBI Taxonomy" id="1796610"/>
    <lineage>
        <taxon>Bacteria</taxon>
        <taxon>Bacillati</taxon>
        <taxon>Actinomycetota</taxon>
        <taxon>Coriobacteriia</taxon>
        <taxon>Eggerthellales</taxon>
        <taxon>Eggerthellaceae</taxon>
        <taxon>Adlercreutzia</taxon>
    </lineage>
</organism>
<dbReference type="InterPro" id="IPR009825">
    <property type="entry name" value="ECF_substrate-spec-like"/>
</dbReference>
<keyword evidence="3" id="KW-1185">Reference proteome</keyword>
<dbReference type="AlphaFoldDB" id="A0A7C8BX78"/>
<accession>A0A7C8BX78</accession>
<feature type="transmembrane region" description="Helical" evidence="1">
    <location>
        <begin position="149"/>
        <end position="168"/>
    </location>
</feature>
<reference evidence="2 3" key="1">
    <citation type="submission" date="2019-09" db="EMBL/GenBank/DDBJ databases">
        <title>Whole genome shotgun sequencing (WGS) of Ellagibacter isourolithinifaciens DSM 104140(T) and Adlercreutzia muris DSM 29508(T).</title>
        <authorList>
            <person name="Stoll D.A."/>
            <person name="Danylec N."/>
            <person name="Huch M."/>
        </authorList>
    </citation>
    <scope>NUCLEOTIDE SEQUENCE [LARGE SCALE GENOMIC DNA]</scope>
    <source>
        <strain evidence="2 3">DSM 29508</strain>
    </source>
</reference>
<feature type="transmembrane region" description="Helical" evidence="1">
    <location>
        <begin position="73"/>
        <end position="91"/>
    </location>
</feature>
<proteinExistence type="predicted"/>
<feature type="transmembrane region" description="Helical" evidence="1">
    <location>
        <begin position="35"/>
        <end position="53"/>
    </location>
</feature>
<name>A0A7C8BX78_9ACTN</name>
<feature type="transmembrane region" description="Helical" evidence="1">
    <location>
        <begin position="6"/>
        <end position="23"/>
    </location>
</feature>
<protein>
    <submittedName>
        <fullName evidence="2">ECF transporter S component</fullName>
    </submittedName>
</protein>
<feature type="transmembrane region" description="Helical" evidence="1">
    <location>
        <begin position="174"/>
        <end position="192"/>
    </location>
</feature>
<evidence type="ECO:0000313" key="2">
    <source>
        <dbReference type="EMBL" id="KAB1651392.1"/>
    </source>
</evidence>
<dbReference type="Pfam" id="PF07155">
    <property type="entry name" value="ECF-ribofla_trS"/>
    <property type="match status" value="1"/>
</dbReference>